<dbReference type="KEGG" id="slr:L21SP2_0790"/>
<organism evidence="2 3">
    <name type="scientific">Salinispira pacifica</name>
    <dbReference type="NCBI Taxonomy" id="1307761"/>
    <lineage>
        <taxon>Bacteria</taxon>
        <taxon>Pseudomonadati</taxon>
        <taxon>Spirochaetota</taxon>
        <taxon>Spirochaetia</taxon>
        <taxon>Spirochaetales</taxon>
        <taxon>Spirochaetaceae</taxon>
        <taxon>Salinispira</taxon>
    </lineage>
</organism>
<proteinExistence type="predicted"/>
<feature type="region of interest" description="Disordered" evidence="1">
    <location>
        <begin position="1"/>
        <end position="54"/>
    </location>
</feature>
<name>V5WEH3_9SPIO</name>
<protein>
    <submittedName>
        <fullName evidence="2">Uncharacterized protein</fullName>
    </submittedName>
</protein>
<dbReference type="HOGENOM" id="CLU_3047830_0_0_12"/>
<keyword evidence="3" id="KW-1185">Reference proteome</keyword>
<accession>V5WEH3</accession>
<evidence type="ECO:0000256" key="1">
    <source>
        <dbReference type="SAM" id="MobiDB-lite"/>
    </source>
</evidence>
<dbReference type="EMBL" id="CP006939">
    <property type="protein sequence ID" value="AHC14212.1"/>
    <property type="molecule type" value="Genomic_DNA"/>
</dbReference>
<gene>
    <name evidence="2" type="ORF">L21SP2_0790</name>
</gene>
<sequence length="54" mass="5669">MLSSRKSTDDESTVPRDAGAGADAETVSPPPVGTEQAEKLKSKSSISAEYTKTR</sequence>
<dbReference type="AlphaFoldDB" id="V5WEH3"/>
<reference evidence="2 3" key="1">
    <citation type="journal article" date="2015" name="Stand. Genomic Sci.">
        <title>Complete genome sequence and description of Salinispira pacifica gen. nov., sp. nov., a novel spirochaete isolated form a hypersaline microbial mat.</title>
        <authorList>
            <person name="Ben Hania W."/>
            <person name="Joseph M."/>
            <person name="Schumann P."/>
            <person name="Bunk B."/>
            <person name="Fiebig A."/>
            <person name="Sproer C."/>
            <person name="Klenk H.P."/>
            <person name="Fardeau M.L."/>
            <person name="Spring S."/>
        </authorList>
    </citation>
    <scope>NUCLEOTIDE SEQUENCE [LARGE SCALE GENOMIC DNA]</scope>
    <source>
        <strain evidence="2 3">L21-RPul-D2</strain>
    </source>
</reference>
<evidence type="ECO:0000313" key="2">
    <source>
        <dbReference type="EMBL" id="AHC14212.1"/>
    </source>
</evidence>
<dbReference type="Proteomes" id="UP000018680">
    <property type="component" value="Chromosome"/>
</dbReference>
<evidence type="ECO:0000313" key="3">
    <source>
        <dbReference type="Proteomes" id="UP000018680"/>
    </source>
</evidence>
<feature type="compositionally biased region" description="Polar residues" evidence="1">
    <location>
        <begin position="43"/>
        <end position="54"/>
    </location>
</feature>